<evidence type="ECO:0000256" key="4">
    <source>
        <dbReference type="ARBA" id="ARBA00022692"/>
    </source>
</evidence>
<evidence type="ECO:0000256" key="8">
    <source>
        <dbReference type="ARBA" id="ARBA00023180"/>
    </source>
</evidence>
<keyword evidence="4 9" id="KW-0812">Transmembrane</keyword>
<evidence type="ECO:0000256" key="3">
    <source>
        <dbReference type="ARBA" id="ARBA00022475"/>
    </source>
</evidence>
<dbReference type="AlphaFoldDB" id="A0A8J2KEE4"/>
<feature type="domain" description="Ionotropic glutamate receptor C-terminal" evidence="10">
    <location>
        <begin position="83"/>
        <end position="347"/>
    </location>
</feature>
<evidence type="ECO:0000256" key="2">
    <source>
        <dbReference type="ARBA" id="ARBA00008685"/>
    </source>
</evidence>
<dbReference type="OrthoDB" id="8195021at2759"/>
<dbReference type="InterPro" id="IPR001320">
    <property type="entry name" value="Iontro_rcpt_C"/>
</dbReference>
<evidence type="ECO:0000313" key="12">
    <source>
        <dbReference type="Proteomes" id="UP000708208"/>
    </source>
</evidence>
<accession>A0A8J2KEE4</accession>
<dbReference type="GO" id="GO:0005886">
    <property type="term" value="C:plasma membrane"/>
    <property type="evidence" value="ECO:0007669"/>
    <property type="project" value="UniProtKB-SubCell"/>
</dbReference>
<dbReference type="PANTHER" id="PTHR42643:SF24">
    <property type="entry name" value="IONOTROPIC RECEPTOR 60A"/>
    <property type="match status" value="1"/>
</dbReference>
<dbReference type="InterPro" id="IPR052192">
    <property type="entry name" value="Insect_Ionotropic_Sensory_Rcpt"/>
</dbReference>
<dbReference type="GO" id="GO:0015276">
    <property type="term" value="F:ligand-gated monoatomic ion channel activity"/>
    <property type="evidence" value="ECO:0007669"/>
    <property type="project" value="InterPro"/>
</dbReference>
<proteinExistence type="inferred from homology"/>
<dbReference type="PANTHER" id="PTHR42643">
    <property type="entry name" value="IONOTROPIC RECEPTOR 20A-RELATED"/>
    <property type="match status" value="1"/>
</dbReference>
<keyword evidence="6 9" id="KW-0472">Membrane</keyword>
<feature type="transmembrane region" description="Helical" evidence="9">
    <location>
        <begin position="342"/>
        <end position="363"/>
    </location>
</feature>
<dbReference type="Proteomes" id="UP000708208">
    <property type="component" value="Unassembled WGS sequence"/>
</dbReference>
<evidence type="ECO:0000256" key="5">
    <source>
        <dbReference type="ARBA" id="ARBA00022989"/>
    </source>
</evidence>
<evidence type="ECO:0000256" key="1">
    <source>
        <dbReference type="ARBA" id="ARBA00004651"/>
    </source>
</evidence>
<evidence type="ECO:0000256" key="9">
    <source>
        <dbReference type="SAM" id="Phobius"/>
    </source>
</evidence>
<feature type="transmembrane region" description="Helical" evidence="9">
    <location>
        <begin position="85"/>
        <end position="106"/>
    </location>
</feature>
<evidence type="ECO:0000313" key="11">
    <source>
        <dbReference type="EMBL" id="CAG7724554.1"/>
    </source>
</evidence>
<gene>
    <name evidence="11" type="ORF">AFUS01_LOCUS13567</name>
</gene>
<protein>
    <recommendedName>
        <fullName evidence="10">Ionotropic glutamate receptor C-terminal domain-containing protein</fullName>
    </recommendedName>
</protein>
<evidence type="ECO:0000259" key="10">
    <source>
        <dbReference type="Pfam" id="PF00060"/>
    </source>
</evidence>
<keyword evidence="3" id="KW-1003">Cell membrane</keyword>
<feature type="transmembrane region" description="Helical" evidence="9">
    <location>
        <begin position="142"/>
        <end position="161"/>
    </location>
</feature>
<dbReference type="Pfam" id="PF00060">
    <property type="entry name" value="Lig_chan"/>
    <property type="match status" value="1"/>
</dbReference>
<comment type="subcellular location">
    <subcellularLocation>
        <location evidence="1">Cell membrane</location>
        <topology evidence="1">Multi-pass membrane protein</topology>
    </subcellularLocation>
</comment>
<dbReference type="GO" id="GO:0050906">
    <property type="term" value="P:detection of stimulus involved in sensory perception"/>
    <property type="evidence" value="ECO:0007669"/>
    <property type="project" value="UniProtKB-ARBA"/>
</dbReference>
<evidence type="ECO:0000256" key="6">
    <source>
        <dbReference type="ARBA" id="ARBA00023136"/>
    </source>
</evidence>
<evidence type="ECO:0000256" key="7">
    <source>
        <dbReference type="ARBA" id="ARBA00023170"/>
    </source>
</evidence>
<reference evidence="11" key="1">
    <citation type="submission" date="2021-06" db="EMBL/GenBank/DDBJ databases">
        <authorList>
            <person name="Hodson N. C."/>
            <person name="Mongue J. A."/>
            <person name="Jaron S. K."/>
        </authorList>
    </citation>
    <scope>NUCLEOTIDE SEQUENCE</scope>
</reference>
<comment type="caution">
    <text evidence="11">The sequence shown here is derived from an EMBL/GenBank/DDBJ whole genome shotgun (WGS) entry which is preliminary data.</text>
</comment>
<organism evidence="11 12">
    <name type="scientific">Allacma fusca</name>
    <dbReference type="NCBI Taxonomy" id="39272"/>
    <lineage>
        <taxon>Eukaryota</taxon>
        <taxon>Metazoa</taxon>
        <taxon>Ecdysozoa</taxon>
        <taxon>Arthropoda</taxon>
        <taxon>Hexapoda</taxon>
        <taxon>Collembola</taxon>
        <taxon>Symphypleona</taxon>
        <taxon>Sminthuridae</taxon>
        <taxon>Allacma</taxon>
    </lineage>
</organism>
<dbReference type="EMBL" id="CAJVCH010110951">
    <property type="protein sequence ID" value="CAG7724554.1"/>
    <property type="molecule type" value="Genomic_DNA"/>
</dbReference>
<name>A0A8J2KEE4_9HEXA</name>
<keyword evidence="8" id="KW-0325">Glycoprotein</keyword>
<comment type="similarity">
    <text evidence="2">Belongs to the glutamate-gated ion channel (TC 1.A.10.1) family.</text>
</comment>
<keyword evidence="5 9" id="KW-1133">Transmembrane helix</keyword>
<keyword evidence="12" id="KW-1185">Reference proteome</keyword>
<sequence>MNFSYKLIPSTGGGKLLENGTWTEHVGNLLYGKADIASMNIFALNRLPYIDMTSPFEFSSINFCYSVPKPILNWKSIFWPFETSTWIMFLVSISATISVLTVIQIFDAKAYGVKSWSSVFTIWVCVSSILQQNVTKPKTWDIRWVFTAWFLFLVILTQAFSSNLFGFFVSPPLEFVPGGFQDIADTDFRAGVTFGGALYQFFKNAKEDSTLGKVYRKLTTTKAEVCYGNVFLSSTYVCISLEADLTFTRLVKYGDGHGRSNIVMSPSAGLDLPASMSVKKRSILYSSVSRVSSSCFENGLTIFWRHRTIEEQRTRRFEEERANNIKTHDIRDDSAEPLSRKNLVGCMTLYLAGSLISCFAWIFEMMESKARKFCVWFSTTTWYHFVEQVYIIKISAVRATKVQLLKGGELPR</sequence>
<keyword evidence="7" id="KW-0675">Receptor</keyword>